<evidence type="ECO:0000256" key="1">
    <source>
        <dbReference type="SAM" id="Phobius"/>
    </source>
</evidence>
<evidence type="ECO:0000313" key="2">
    <source>
        <dbReference type="EMBL" id="AYV78057.1"/>
    </source>
</evidence>
<organism evidence="2">
    <name type="scientific">Edafosvirus sp</name>
    <dbReference type="NCBI Taxonomy" id="2487765"/>
    <lineage>
        <taxon>Viruses</taxon>
        <taxon>Varidnaviria</taxon>
        <taxon>Bamfordvirae</taxon>
        <taxon>Nucleocytoviricota</taxon>
        <taxon>Megaviricetes</taxon>
        <taxon>Imitervirales</taxon>
        <taxon>Mimiviridae</taxon>
        <taxon>Klosneuvirinae</taxon>
    </lineage>
</organism>
<keyword evidence="1" id="KW-0472">Membrane</keyword>
<feature type="transmembrane region" description="Helical" evidence="1">
    <location>
        <begin position="15"/>
        <end position="35"/>
    </location>
</feature>
<dbReference type="EMBL" id="MK072069">
    <property type="protein sequence ID" value="AYV78057.1"/>
    <property type="molecule type" value="Genomic_DNA"/>
</dbReference>
<keyword evidence="1" id="KW-1133">Transmembrane helix</keyword>
<accession>A0A3G4ZT54</accession>
<keyword evidence="1" id="KW-0812">Transmembrane</keyword>
<sequence>MSCENTFYNSMFDPIFIIGVLLAISCICIVLRLAYQSLTSCNECFDNHILNEYNGDYDIDRYNLNH</sequence>
<reference evidence="2" key="1">
    <citation type="submission" date="2018-10" db="EMBL/GenBank/DDBJ databases">
        <title>Hidden diversity of soil giant viruses.</title>
        <authorList>
            <person name="Schulz F."/>
            <person name="Alteio L."/>
            <person name="Goudeau D."/>
            <person name="Ryan E.M."/>
            <person name="Malmstrom R.R."/>
            <person name="Blanchard J."/>
            <person name="Woyke T."/>
        </authorList>
    </citation>
    <scope>NUCLEOTIDE SEQUENCE</scope>
    <source>
        <strain evidence="2">EDV1</strain>
    </source>
</reference>
<protein>
    <submittedName>
        <fullName evidence="2">Uncharacterized protein</fullName>
    </submittedName>
</protein>
<name>A0A3G4ZT54_9VIRU</name>
<gene>
    <name evidence="2" type="ORF">Edafosvirus4_41</name>
</gene>
<proteinExistence type="predicted"/>